<dbReference type="EMBL" id="AP008955">
    <property type="protein sequence ID" value="BAH46434.1"/>
    <property type="molecule type" value="Genomic_DNA"/>
</dbReference>
<keyword evidence="3" id="KW-1185">Reference proteome</keyword>
<dbReference type="Proteomes" id="UP000001877">
    <property type="component" value="Chromosome"/>
</dbReference>
<protein>
    <recommendedName>
        <fullName evidence="4">AtpZ/AtpI family protein</fullName>
    </recommendedName>
</protein>
<accession>C0Z785</accession>
<dbReference type="eggNOG" id="COG5336">
    <property type="taxonomic scope" value="Bacteria"/>
</dbReference>
<dbReference type="AlphaFoldDB" id="C0Z785"/>
<dbReference type="Pfam" id="PF09527">
    <property type="entry name" value="ATPase_gene1"/>
    <property type="match status" value="1"/>
</dbReference>
<proteinExistence type="predicted"/>
<feature type="transmembrane region" description="Helical" evidence="1">
    <location>
        <begin position="59"/>
        <end position="80"/>
    </location>
</feature>
<keyword evidence="1" id="KW-0812">Transmembrane</keyword>
<dbReference type="InterPro" id="IPR032820">
    <property type="entry name" value="ATPase_put"/>
</dbReference>
<keyword evidence="1" id="KW-0472">Membrane</keyword>
<evidence type="ECO:0000313" key="2">
    <source>
        <dbReference type="EMBL" id="BAH46434.1"/>
    </source>
</evidence>
<dbReference type="KEGG" id="bbe:BBR47_54570"/>
<dbReference type="HOGENOM" id="CLU_137927_6_1_9"/>
<dbReference type="STRING" id="358681.BBR47_54570"/>
<gene>
    <name evidence="2" type="ordered locus">BBR47_54570</name>
</gene>
<keyword evidence="1" id="KW-1133">Transmembrane helix</keyword>
<sequence length="84" mass="9062">MTPALSLCMKGECYSVSKLDNPWRAITLVTLIGVDMAVCVISGVLLGKYLDSLFSTNPLFLMVGLLAGLGIGVYSVYRIVRGYL</sequence>
<organism evidence="2 3">
    <name type="scientific">Brevibacillus brevis (strain 47 / JCM 6285 / NBRC 100599)</name>
    <dbReference type="NCBI Taxonomy" id="358681"/>
    <lineage>
        <taxon>Bacteria</taxon>
        <taxon>Bacillati</taxon>
        <taxon>Bacillota</taxon>
        <taxon>Bacilli</taxon>
        <taxon>Bacillales</taxon>
        <taxon>Paenibacillaceae</taxon>
        <taxon>Brevibacillus</taxon>
    </lineage>
</organism>
<name>C0Z785_BREBN</name>
<evidence type="ECO:0000313" key="3">
    <source>
        <dbReference type="Proteomes" id="UP000001877"/>
    </source>
</evidence>
<evidence type="ECO:0000256" key="1">
    <source>
        <dbReference type="SAM" id="Phobius"/>
    </source>
</evidence>
<feature type="transmembrane region" description="Helical" evidence="1">
    <location>
        <begin position="25"/>
        <end position="47"/>
    </location>
</feature>
<evidence type="ECO:0008006" key="4">
    <source>
        <dbReference type="Google" id="ProtNLM"/>
    </source>
</evidence>
<reference evidence="2 3" key="1">
    <citation type="submission" date="2005-03" db="EMBL/GenBank/DDBJ databases">
        <title>Brevibacillus brevis strain 47, complete genome.</title>
        <authorList>
            <person name="Hosoyama A."/>
            <person name="Yamada R."/>
            <person name="Hongo Y."/>
            <person name="Terui Y."/>
            <person name="Ankai A."/>
            <person name="Masuyama W."/>
            <person name="Sekiguchi M."/>
            <person name="Takeda T."/>
            <person name="Asano K."/>
            <person name="Ohji S."/>
            <person name="Ichikawa N."/>
            <person name="Narita S."/>
            <person name="Aoki N."/>
            <person name="Miura H."/>
            <person name="Matsushita S."/>
            <person name="Sekigawa T."/>
            <person name="Yamagata H."/>
            <person name="Yoshikawa H."/>
            <person name="Udaka S."/>
            <person name="Tanikawa S."/>
            <person name="Fujita N."/>
        </authorList>
    </citation>
    <scope>NUCLEOTIDE SEQUENCE [LARGE SCALE GENOMIC DNA]</scope>
    <source>
        <strain evidence="3">47 / JCM 6285 / NBRC 100599</strain>
    </source>
</reference>